<dbReference type="EC" id="2.7.4.16" evidence="1"/>
<name>A0AB39BXN0_9BACI</name>
<evidence type="ECO:0000259" key="3">
    <source>
        <dbReference type="Pfam" id="PF02769"/>
    </source>
</evidence>
<feature type="binding site" evidence="1">
    <location>
        <position position="28"/>
    </location>
    <ligand>
        <name>Mg(2+)</name>
        <dbReference type="ChEBI" id="CHEBI:18420"/>
        <label>4</label>
    </ligand>
</feature>
<feature type="binding site" evidence="1">
    <location>
        <position position="28"/>
    </location>
    <ligand>
        <name>Mg(2+)</name>
        <dbReference type="ChEBI" id="CHEBI:18420"/>
        <label>3</label>
    </ligand>
</feature>
<dbReference type="GO" id="GO:0009228">
    <property type="term" value="P:thiamine biosynthetic process"/>
    <property type="evidence" value="ECO:0007669"/>
    <property type="project" value="UniProtKB-KW"/>
</dbReference>
<dbReference type="PIRSF" id="PIRSF005303">
    <property type="entry name" value="Thiam_monoph_kin"/>
    <property type="match status" value="1"/>
</dbReference>
<feature type="binding site" evidence="1">
    <location>
        <position position="45"/>
    </location>
    <ligand>
        <name>Mg(2+)</name>
        <dbReference type="ChEBI" id="CHEBI:18420"/>
        <label>2</label>
    </ligand>
</feature>
<dbReference type="InterPro" id="IPR016188">
    <property type="entry name" value="PurM-like_N"/>
</dbReference>
<feature type="binding site" evidence="1">
    <location>
        <position position="122"/>
    </location>
    <ligand>
        <name>Mg(2+)</name>
        <dbReference type="ChEBI" id="CHEBI:18420"/>
        <label>1</label>
    </ligand>
</feature>
<comment type="similarity">
    <text evidence="1">Belongs to the thiamine-monophosphate kinase family.</text>
</comment>
<feature type="binding site" evidence="1">
    <location>
        <begin position="121"/>
        <end position="122"/>
    </location>
    <ligand>
        <name>ATP</name>
        <dbReference type="ChEBI" id="CHEBI:30616"/>
    </ligand>
</feature>
<dbReference type="NCBIfam" id="TIGR01379">
    <property type="entry name" value="thiL"/>
    <property type="match status" value="1"/>
</dbReference>
<feature type="domain" description="PurM-like C-terminal" evidence="3">
    <location>
        <begin position="153"/>
        <end position="307"/>
    </location>
</feature>
<dbReference type="InterPro" id="IPR010918">
    <property type="entry name" value="PurM-like_C_dom"/>
</dbReference>
<dbReference type="Pfam" id="PF02769">
    <property type="entry name" value="AIRS_C"/>
    <property type="match status" value="1"/>
</dbReference>
<dbReference type="PANTHER" id="PTHR30270:SF0">
    <property type="entry name" value="THIAMINE-MONOPHOSPHATE KINASE"/>
    <property type="match status" value="1"/>
</dbReference>
<feature type="domain" description="PurM-like N-terminal" evidence="2">
    <location>
        <begin position="26"/>
        <end position="140"/>
    </location>
</feature>
<dbReference type="GO" id="GO:0009229">
    <property type="term" value="P:thiamine diphosphate biosynthetic process"/>
    <property type="evidence" value="ECO:0007669"/>
    <property type="project" value="UniProtKB-UniRule"/>
</dbReference>
<keyword evidence="1" id="KW-0784">Thiamine biosynthesis</keyword>
<dbReference type="InterPro" id="IPR036676">
    <property type="entry name" value="PurM-like_C_sf"/>
</dbReference>
<comment type="catalytic activity">
    <reaction evidence="1">
        <text>thiamine phosphate + ATP = thiamine diphosphate + ADP</text>
        <dbReference type="Rhea" id="RHEA:15913"/>
        <dbReference type="ChEBI" id="CHEBI:30616"/>
        <dbReference type="ChEBI" id="CHEBI:37575"/>
        <dbReference type="ChEBI" id="CHEBI:58937"/>
        <dbReference type="ChEBI" id="CHEBI:456216"/>
        <dbReference type="EC" id="2.7.4.16"/>
    </reaction>
</comment>
<keyword evidence="1 4" id="KW-0808">Transferase</keyword>
<keyword evidence="1" id="KW-0460">Magnesium</keyword>
<dbReference type="GO" id="GO:0009030">
    <property type="term" value="F:thiamine-phosphate kinase activity"/>
    <property type="evidence" value="ECO:0007669"/>
    <property type="project" value="UniProtKB-UniRule"/>
</dbReference>
<dbReference type="HAMAP" id="MF_02128">
    <property type="entry name" value="TMP_kinase"/>
    <property type="match status" value="1"/>
</dbReference>
<dbReference type="EMBL" id="CP162551">
    <property type="protein sequence ID" value="XDI38599.1"/>
    <property type="molecule type" value="Genomic_DNA"/>
</dbReference>
<feature type="binding site" evidence="1">
    <location>
        <position position="74"/>
    </location>
    <ligand>
        <name>Mg(2+)</name>
        <dbReference type="ChEBI" id="CHEBI:18420"/>
        <label>2</label>
    </ligand>
</feature>
<feature type="binding site" evidence="1">
    <location>
        <position position="148"/>
    </location>
    <ligand>
        <name>ATP</name>
        <dbReference type="ChEBI" id="CHEBI:30616"/>
    </ligand>
</feature>
<dbReference type="GO" id="GO:0000287">
    <property type="term" value="F:magnesium ion binding"/>
    <property type="evidence" value="ECO:0007669"/>
    <property type="project" value="UniProtKB-UniRule"/>
</dbReference>
<keyword evidence="1" id="KW-0547">Nucleotide-binding</keyword>
<dbReference type="CDD" id="cd02194">
    <property type="entry name" value="ThiL"/>
    <property type="match status" value="1"/>
</dbReference>
<gene>
    <name evidence="1 4" type="primary">thiL</name>
    <name evidence="4" type="ORF">AB3N04_09940</name>
</gene>
<evidence type="ECO:0000259" key="2">
    <source>
        <dbReference type="Pfam" id="PF00586"/>
    </source>
</evidence>
<keyword evidence="1" id="KW-0067">ATP-binding</keyword>
<keyword evidence="1 4" id="KW-0418">Kinase</keyword>
<feature type="binding site" evidence="1">
    <location>
        <position position="74"/>
    </location>
    <ligand>
        <name>Mg(2+)</name>
        <dbReference type="ChEBI" id="CHEBI:18420"/>
        <label>4</label>
    </ligand>
</feature>
<feature type="binding site" evidence="1">
    <location>
        <position position="267"/>
    </location>
    <ligand>
        <name>substrate</name>
    </ligand>
</feature>
<keyword evidence="1" id="KW-0479">Metal-binding</keyword>
<feature type="binding site" evidence="1">
    <location>
        <position position="220"/>
    </location>
    <ligand>
        <name>Mg(2+)</name>
        <dbReference type="ChEBI" id="CHEBI:18420"/>
        <label>5</label>
    </ligand>
</feature>
<dbReference type="GO" id="GO:0005524">
    <property type="term" value="F:ATP binding"/>
    <property type="evidence" value="ECO:0007669"/>
    <property type="project" value="UniProtKB-UniRule"/>
</dbReference>
<dbReference type="SUPFAM" id="SSF55326">
    <property type="entry name" value="PurM N-terminal domain-like"/>
    <property type="match status" value="1"/>
</dbReference>
<proteinExistence type="inferred from homology"/>
<dbReference type="PANTHER" id="PTHR30270">
    <property type="entry name" value="THIAMINE-MONOPHOSPHATE KINASE"/>
    <property type="match status" value="1"/>
</dbReference>
<dbReference type="Gene3D" id="3.30.1330.10">
    <property type="entry name" value="PurM-like, N-terminal domain"/>
    <property type="match status" value="1"/>
</dbReference>
<dbReference type="RefSeq" id="WP_368505869.1">
    <property type="nucleotide sequence ID" value="NZ_CP162551.1"/>
</dbReference>
<comment type="caution">
    <text evidence="1">Lacks conserved residue(s) required for the propagation of feature annotation.</text>
</comment>
<feature type="binding site" evidence="1">
    <location>
        <position position="217"/>
    </location>
    <ligand>
        <name>Mg(2+)</name>
        <dbReference type="ChEBI" id="CHEBI:18420"/>
        <label>3</label>
    </ligand>
</feature>
<evidence type="ECO:0000256" key="1">
    <source>
        <dbReference type="HAMAP-Rule" id="MF_02128"/>
    </source>
</evidence>
<accession>A0AB39BXN0</accession>
<reference evidence="4" key="1">
    <citation type="submission" date="2024-07" db="EMBL/GenBank/DDBJ databases">
        <title>Identification and characteristics of an arsenic-resistant bacterial isolate, which belongs to a novel species.</title>
        <authorList>
            <person name="Juszczyk A."/>
            <person name="Kowalczyk A."/>
            <person name="Was K."/>
            <person name="Kosowicz W."/>
            <person name="Budzyn A."/>
            <person name="Latowski D."/>
        </authorList>
    </citation>
    <scope>NUCLEOTIDE SEQUENCE</scope>
    <source>
        <strain evidence="4">As8PL</strain>
    </source>
</reference>
<dbReference type="InterPro" id="IPR036921">
    <property type="entry name" value="PurM-like_N_sf"/>
</dbReference>
<comment type="function">
    <text evidence="1">Catalyzes the ATP-dependent phosphorylation of thiamine-monophosphate (TMP) to form thiamine-pyrophosphate (TPP), the active form of vitamin B1.</text>
</comment>
<comment type="miscellaneous">
    <text evidence="1">Reaction mechanism of ThiL seems to utilize a direct, inline transfer of the gamma-phosphate of ATP to TMP rather than a phosphorylated enzyme intermediate.</text>
</comment>
<dbReference type="AlphaFoldDB" id="A0AB39BXN0"/>
<sequence>MKDEFSFISSITPKQIHQPSLNVGIGDDAAIYSGSTQYDEVVCVDTMVEGVHFTKNTLSPYQIGKKALAVNLSDLAAMGAIPHYFLVSIAISPQWTEEELEAVYKGMNDLANKYQTDLIGGDTVSTNEGLVITVTVIGRVEARRRLLRSNAQIGDTVFLTGYVGGSAAGLALLLEYGRKADFSKEEEKLTLAHQEPQPQIEAGRILAQSNFRLSLNDVSDGVASEANEIAEASQVKLTIDPDKLPYHPFLNDGLDSKKLDFALYGGEDFQLIGTVASEHFEALKKKCSESDILLTSIGEVNEGEGSVYLKRANEQIQLLKKGYNHFSK</sequence>
<feature type="binding site" evidence="1">
    <location>
        <position position="52"/>
    </location>
    <ligand>
        <name>substrate</name>
    </ligand>
</feature>
<feature type="binding site" evidence="1">
    <location>
        <position position="74"/>
    </location>
    <ligand>
        <name>Mg(2+)</name>
        <dbReference type="ChEBI" id="CHEBI:18420"/>
        <label>3</label>
    </ligand>
</feature>
<dbReference type="Gene3D" id="3.90.650.10">
    <property type="entry name" value="PurM-like C-terminal domain"/>
    <property type="match status" value="1"/>
</dbReference>
<dbReference type="SUPFAM" id="SSF56042">
    <property type="entry name" value="PurM C-terminal domain-like"/>
    <property type="match status" value="1"/>
</dbReference>
<feature type="binding site" evidence="1">
    <location>
        <position position="104"/>
    </location>
    <ligand>
        <name>ATP</name>
        <dbReference type="ChEBI" id="CHEBI:30616"/>
    </ligand>
</feature>
<dbReference type="InterPro" id="IPR006283">
    <property type="entry name" value="ThiL-like"/>
</dbReference>
<protein>
    <recommendedName>
        <fullName evidence="1">Thiamine-monophosphate kinase</fullName>
        <shortName evidence="1">TMP kinase</shortName>
        <shortName evidence="1">Thiamine-phosphate kinase</shortName>
        <ecNumber evidence="1">2.7.4.16</ecNumber>
    </recommendedName>
</protein>
<organism evidence="4">
    <name type="scientific">Alkalihalophilus sp. As8PL</name>
    <dbReference type="NCBI Taxonomy" id="3237103"/>
    <lineage>
        <taxon>Bacteria</taxon>
        <taxon>Bacillati</taxon>
        <taxon>Bacillota</taxon>
        <taxon>Bacilli</taxon>
        <taxon>Bacillales</taxon>
        <taxon>Bacillaceae</taxon>
        <taxon>Alkalihalophilus</taxon>
    </lineage>
</organism>
<feature type="binding site" evidence="1">
    <location>
        <position position="323"/>
    </location>
    <ligand>
        <name>substrate</name>
    </ligand>
</feature>
<feature type="binding site" evidence="1">
    <location>
        <position position="219"/>
    </location>
    <ligand>
        <name>ATP</name>
        <dbReference type="ChEBI" id="CHEBI:30616"/>
    </ligand>
</feature>
<feature type="binding site" evidence="1">
    <location>
        <position position="45"/>
    </location>
    <ligand>
        <name>Mg(2+)</name>
        <dbReference type="ChEBI" id="CHEBI:18420"/>
        <label>1</label>
    </ligand>
</feature>
<dbReference type="Pfam" id="PF00586">
    <property type="entry name" value="AIRS"/>
    <property type="match status" value="1"/>
</dbReference>
<evidence type="ECO:0000313" key="4">
    <source>
        <dbReference type="EMBL" id="XDI38599.1"/>
    </source>
</evidence>
<comment type="pathway">
    <text evidence="1">Cofactor biosynthesis; thiamine diphosphate biosynthesis; thiamine diphosphate from thiamine phosphate: step 1/1.</text>
</comment>